<dbReference type="Proteomes" id="UP001589683">
    <property type="component" value="Unassembled WGS sequence"/>
</dbReference>
<dbReference type="InterPro" id="IPR011055">
    <property type="entry name" value="Dup_hybrid_motif"/>
</dbReference>
<proteinExistence type="predicted"/>
<evidence type="ECO:0000256" key="1">
    <source>
        <dbReference type="SAM" id="SignalP"/>
    </source>
</evidence>
<feature type="signal peptide" evidence="1">
    <location>
        <begin position="1"/>
        <end position="17"/>
    </location>
</feature>
<sequence length="374" mass="39823">MFLAVLMALTSPFSAGAETDPSLIARRAAGQLEAASVALQEAEGARDRVAALTQTIHAYEEGLVALRQGLRQAAIREAAIRLEFDSRRDRVSRLLGVLQTMQNSPTPLLLMHPSGPVGTARSGMILAEVTPAIQAQAEDLRYQLEELSLLRALQESAADTLNEGLQGAQNARTALSQAVSDRTELPRRFTEDPAQLQSLLEGSETLEGFAGGLASLPESDKAIPIPDFELGQGNLPLPVSGTLLRGYNEADAAGIRRPGFLIATLPLSIVTAPWPATIRYRGPLLDYGNVMILEPHQDYLMVFAGLGRVYGEVGEVVSAGAPLGLMGGSSEGIEAFLPNSADGAGADRTETLYIEIRNGQSPVDPSGWFNLNKD</sequence>
<keyword evidence="3" id="KW-0378">Hydrolase</keyword>
<dbReference type="Gene3D" id="2.70.70.10">
    <property type="entry name" value="Glucose Permease (Domain IIA)"/>
    <property type="match status" value="1"/>
</dbReference>
<dbReference type="Pfam" id="PF01551">
    <property type="entry name" value="Peptidase_M23"/>
    <property type="match status" value="1"/>
</dbReference>
<dbReference type="InterPro" id="IPR016047">
    <property type="entry name" value="M23ase_b-sheet_dom"/>
</dbReference>
<feature type="domain" description="M23ase beta-sheet core" evidence="2">
    <location>
        <begin position="259"/>
        <end position="365"/>
    </location>
</feature>
<feature type="chain" id="PRO_5047026992" evidence="1">
    <location>
        <begin position="18"/>
        <end position="374"/>
    </location>
</feature>
<protein>
    <submittedName>
        <fullName evidence="3">Murein hydrolase activator EnvC family protein</fullName>
    </submittedName>
</protein>
<evidence type="ECO:0000259" key="2">
    <source>
        <dbReference type="Pfam" id="PF01551"/>
    </source>
</evidence>
<reference evidence="3 4" key="1">
    <citation type="submission" date="2024-09" db="EMBL/GenBank/DDBJ databases">
        <authorList>
            <person name="Sun Q."/>
            <person name="Mori K."/>
        </authorList>
    </citation>
    <scope>NUCLEOTIDE SEQUENCE [LARGE SCALE GENOMIC DNA]</scope>
    <source>
        <strain evidence="3 4">CECT 8726</strain>
    </source>
</reference>
<dbReference type="GO" id="GO:0016787">
    <property type="term" value="F:hydrolase activity"/>
    <property type="evidence" value="ECO:0007669"/>
    <property type="project" value="UniProtKB-KW"/>
</dbReference>
<keyword evidence="1" id="KW-0732">Signal</keyword>
<dbReference type="EMBL" id="JBHMEA010000050">
    <property type="protein sequence ID" value="MFB9233599.1"/>
    <property type="molecule type" value="Genomic_DNA"/>
</dbReference>
<organism evidence="3 4">
    <name type="scientific">Pseudohalocynthiibacter aestuariivivens</name>
    <dbReference type="NCBI Taxonomy" id="1591409"/>
    <lineage>
        <taxon>Bacteria</taxon>
        <taxon>Pseudomonadati</taxon>
        <taxon>Pseudomonadota</taxon>
        <taxon>Alphaproteobacteria</taxon>
        <taxon>Rhodobacterales</taxon>
        <taxon>Paracoccaceae</taxon>
        <taxon>Pseudohalocynthiibacter</taxon>
    </lineage>
</organism>
<evidence type="ECO:0000313" key="4">
    <source>
        <dbReference type="Proteomes" id="UP001589683"/>
    </source>
</evidence>
<gene>
    <name evidence="3" type="ORF">ACFFUT_17535</name>
</gene>
<dbReference type="SUPFAM" id="SSF51261">
    <property type="entry name" value="Duplicated hybrid motif"/>
    <property type="match status" value="1"/>
</dbReference>
<name>A0ABV5JJI1_9RHOB</name>
<accession>A0ABV5JJI1</accession>
<keyword evidence="4" id="KW-1185">Reference proteome</keyword>
<comment type="caution">
    <text evidence="3">The sequence shown here is derived from an EMBL/GenBank/DDBJ whole genome shotgun (WGS) entry which is preliminary data.</text>
</comment>
<evidence type="ECO:0000313" key="3">
    <source>
        <dbReference type="EMBL" id="MFB9233599.1"/>
    </source>
</evidence>
<dbReference type="RefSeq" id="WP_377609936.1">
    <property type="nucleotide sequence ID" value="NZ_JAGFNU010000011.1"/>
</dbReference>